<comment type="subunit">
    <text evidence="4">Component of the SCF (SKP1-CUL1-F-box protein) E3 ubiquitin ligase complexes.</text>
</comment>
<dbReference type="Pfam" id="PF03931">
    <property type="entry name" value="Skp1_POZ"/>
    <property type="match status" value="1"/>
</dbReference>
<dbReference type="FunFam" id="3.30.710.10:FF:000026">
    <property type="entry name" value="E3 ubiquitin ligase complex SCF subunit"/>
    <property type="match status" value="1"/>
</dbReference>
<dbReference type="SMART" id="SM00512">
    <property type="entry name" value="Skp1"/>
    <property type="match status" value="1"/>
</dbReference>
<proteinExistence type="inferred from homology"/>
<evidence type="ECO:0000256" key="1">
    <source>
        <dbReference type="ARBA" id="ARBA00009993"/>
    </source>
</evidence>
<dbReference type="SUPFAM" id="SSF54695">
    <property type="entry name" value="POZ domain"/>
    <property type="match status" value="1"/>
</dbReference>
<evidence type="ECO:0000259" key="6">
    <source>
        <dbReference type="Pfam" id="PF03931"/>
    </source>
</evidence>
<keyword evidence="8" id="KW-1185">Reference proteome</keyword>
<evidence type="ECO:0000256" key="2">
    <source>
        <dbReference type="ARBA" id="ARBA00022786"/>
    </source>
</evidence>
<sequence>MANDAPTIVLASNDQVIVTASLPAANQSILIHNLLLNFGDMGFEAAIPIPNVKGDVLAKVMQWCEHFRNEAQPDQDDFKQKVKTPEEIPEWVQDYFKVESDILFAVITAANYLDIPLLLAYGCRIVANMIKSKSTQEIRNQFGIVNDFIPEGEEKLRTENAWAQDPK</sequence>
<protein>
    <recommendedName>
        <fullName evidence="4">E3 ubiquitin ligase complex SCF subunit</fullName>
    </recommendedName>
</protein>
<evidence type="ECO:0000259" key="5">
    <source>
        <dbReference type="Pfam" id="PF01466"/>
    </source>
</evidence>
<keyword evidence="2 4" id="KW-0833">Ubl conjugation pathway</keyword>
<evidence type="ECO:0000256" key="3">
    <source>
        <dbReference type="ARBA" id="ARBA00045385"/>
    </source>
</evidence>
<feature type="domain" description="SKP1 component POZ" evidence="6">
    <location>
        <begin position="7"/>
        <end position="69"/>
    </location>
</feature>
<dbReference type="AlphaFoldDB" id="A0AAI8YPS7"/>
<dbReference type="InterPro" id="IPR001232">
    <property type="entry name" value="SKP1-like"/>
</dbReference>
<evidence type="ECO:0000313" key="7">
    <source>
        <dbReference type="EMBL" id="CAJ2512633.1"/>
    </source>
</evidence>
<dbReference type="InterPro" id="IPR016897">
    <property type="entry name" value="SKP1"/>
</dbReference>
<dbReference type="Pfam" id="PF01466">
    <property type="entry name" value="Skp1"/>
    <property type="match status" value="1"/>
</dbReference>
<dbReference type="PIRSF" id="PIRSF028729">
    <property type="entry name" value="E3_ubiquit_lig_SCF_Skp"/>
    <property type="match status" value="1"/>
</dbReference>
<comment type="similarity">
    <text evidence="1 4">Belongs to the SKP1 family.</text>
</comment>
<evidence type="ECO:0000313" key="8">
    <source>
        <dbReference type="Proteomes" id="UP001295740"/>
    </source>
</evidence>
<gene>
    <name evidence="7" type="ORF">KHLLAP_LOCUS13101</name>
</gene>
<dbReference type="SUPFAM" id="SSF81382">
    <property type="entry name" value="Skp1 dimerisation domain-like"/>
    <property type="match status" value="1"/>
</dbReference>
<comment type="function">
    <text evidence="3">Essential component of the SCF (SKP1-CUL1-F-box protein) E3 ubiquitin ligase complexes, which mediate the ubiquitination and subsequent proteasomal degradation of target proteins. Controls sulfur metabolite repression, probably by mediating the inactivation or degradation of the metR transcription factor.</text>
</comment>
<reference evidence="7" key="1">
    <citation type="submission" date="2023-10" db="EMBL/GenBank/DDBJ databases">
        <authorList>
            <person name="Hackl T."/>
        </authorList>
    </citation>
    <scope>NUCLEOTIDE SEQUENCE</scope>
</reference>
<dbReference type="InterPro" id="IPR011333">
    <property type="entry name" value="SKP1/BTB/POZ_sf"/>
</dbReference>
<comment type="pathway">
    <text evidence="4">Protein modification; protein ubiquitination.</text>
</comment>
<dbReference type="Gene3D" id="3.30.710.10">
    <property type="entry name" value="Potassium Channel Kv1.1, Chain A"/>
    <property type="match status" value="1"/>
</dbReference>
<organism evidence="7 8">
    <name type="scientific">Anthostomella pinea</name>
    <dbReference type="NCBI Taxonomy" id="933095"/>
    <lineage>
        <taxon>Eukaryota</taxon>
        <taxon>Fungi</taxon>
        <taxon>Dikarya</taxon>
        <taxon>Ascomycota</taxon>
        <taxon>Pezizomycotina</taxon>
        <taxon>Sordariomycetes</taxon>
        <taxon>Xylariomycetidae</taxon>
        <taxon>Xylariales</taxon>
        <taxon>Xylariaceae</taxon>
        <taxon>Anthostomella</taxon>
    </lineage>
</organism>
<evidence type="ECO:0000256" key="4">
    <source>
        <dbReference type="PIRNR" id="PIRNR028729"/>
    </source>
</evidence>
<dbReference type="Proteomes" id="UP001295740">
    <property type="component" value="Unassembled WGS sequence"/>
</dbReference>
<dbReference type="EMBL" id="CAUWAG010000020">
    <property type="protein sequence ID" value="CAJ2512633.1"/>
    <property type="molecule type" value="Genomic_DNA"/>
</dbReference>
<dbReference type="InterPro" id="IPR016072">
    <property type="entry name" value="Skp1_comp_dimer"/>
</dbReference>
<dbReference type="GO" id="GO:0006511">
    <property type="term" value="P:ubiquitin-dependent protein catabolic process"/>
    <property type="evidence" value="ECO:0007669"/>
    <property type="project" value="InterPro"/>
</dbReference>
<dbReference type="CDD" id="cd18322">
    <property type="entry name" value="BTB_POZ_SKP1"/>
    <property type="match status" value="1"/>
</dbReference>
<dbReference type="InterPro" id="IPR016073">
    <property type="entry name" value="Skp1_comp_POZ"/>
</dbReference>
<name>A0AAI8YPS7_9PEZI</name>
<accession>A0AAI8YPS7</accession>
<dbReference type="PANTHER" id="PTHR11165">
    <property type="entry name" value="SKP1"/>
    <property type="match status" value="1"/>
</dbReference>
<comment type="caution">
    <text evidence="7">The sequence shown here is derived from an EMBL/GenBank/DDBJ whole genome shotgun (WGS) entry which is preliminary data.</text>
</comment>
<feature type="domain" description="SKP1 component dimerisation" evidence="5">
    <location>
        <begin position="118"/>
        <end position="163"/>
    </location>
</feature>
<dbReference type="InterPro" id="IPR036296">
    <property type="entry name" value="SKP1-like_dim_sf"/>
</dbReference>